<dbReference type="Pfam" id="PF00400">
    <property type="entry name" value="WD40"/>
    <property type="match status" value="8"/>
</dbReference>
<evidence type="ECO:0000313" key="5">
    <source>
        <dbReference type="Proteomes" id="UP000286097"/>
    </source>
</evidence>
<feature type="repeat" description="WD" evidence="3">
    <location>
        <begin position="413"/>
        <end position="450"/>
    </location>
</feature>
<comment type="caution">
    <text evidence="4">The sequence shown here is derived from an EMBL/GenBank/DDBJ whole genome shotgun (WGS) entry which is preliminary data.</text>
</comment>
<dbReference type="InterPro" id="IPR019775">
    <property type="entry name" value="WD40_repeat_CS"/>
</dbReference>
<dbReference type="PROSITE" id="PS50294">
    <property type="entry name" value="WD_REPEATS_REGION"/>
    <property type="match status" value="2"/>
</dbReference>
<dbReference type="Proteomes" id="UP000286097">
    <property type="component" value="Unassembled WGS sequence"/>
</dbReference>
<dbReference type="InterPro" id="IPR036322">
    <property type="entry name" value="WD40_repeat_dom_sf"/>
</dbReference>
<dbReference type="GO" id="GO:0016593">
    <property type="term" value="C:Cdc73/Paf1 complex"/>
    <property type="evidence" value="ECO:0007669"/>
    <property type="project" value="TreeGrafter"/>
</dbReference>
<reference evidence="4 5" key="1">
    <citation type="submission" date="2018-06" db="EMBL/GenBank/DDBJ databases">
        <title>Comparative genomics of downy mildews reveals potential adaptations to biotrophy.</title>
        <authorList>
            <person name="Fletcher K."/>
            <person name="Klosterman S.J."/>
            <person name="Derevnina L."/>
            <person name="Martin F."/>
            <person name="Koike S."/>
            <person name="Reyes Chin-Wo S."/>
            <person name="Mou B."/>
            <person name="Michelmore R."/>
        </authorList>
    </citation>
    <scope>NUCLEOTIDE SEQUENCE [LARGE SCALE GENOMIC DNA]</scope>
    <source>
        <strain evidence="4 5">R13</strain>
    </source>
</reference>
<feature type="repeat" description="WD" evidence="3">
    <location>
        <begin position="14"/>
        <end position="54"/>
    </location>
</feature>
<dbReference type="VEuPathDB" id="FungiDB:DD237_003393"/>
<dbReference type="PANTHER" id="PTHR44090">
    <property type="entry name" value="WD REPEAT-CONTAINING PROTEIN 61"/>
    <property type="match status" value="1"/>
</dbReference>
<evidence type="ECO:0000256" key="2">
    <source>
        <dbReference type="ARBA" id="ARBA00022737"/>
    </source>
</evidence>
<dbReference type="AlphaFoldDB" id="A0A3R7W5G8"/>
<gene>
    <name evidence="4" type="ORF">DD237_003393</name>
</gene>
<feature type="repeat" description="WD" evidence="3">
    <location>
        <begin position="161"/>
        <end position="201"/>
    </location>
</feature>
<keyword evidence="2" id="KW-0677">Repeat</keyword>
<dbReference type="SUPFAM" id="SSF50978">
    <property type="entry name" value="WD40 repeat-like"/>
    <property type="match status" value="2"/>
</dbReference>
<name>A0A3R7W5G8_9STRA</name>
<dbReference type="Gene3D" id="2.130.10.10">
    <property type="entry name" value="YVTN repeat-like/Quinoprotein amine dehydrogenase"/>
    <property type="match status" value="2"/>
</dbReference>
<evidence type="ECO:0000313" key="4">
    <source>
        <dbReference type="EMBL" id="RQM15756.1"/>
    </source>
</evidence>
<evidence type="ECO:0000256" key="3">
    <source>
        <dbReference type="PROSITE-ProRule" id="PRU00221"/>
    </source>
</evidence>
<dbReference type="InterPro" id="IPR020472">
    <property type="entry name" value="WD40_PAC1"/>
</dbReference>
<proteinExistence type="predicted"/>
<accession>A0A3R7W5G8</accession>
<keyword evidence="1 3" id="KW-0853">WD repeat</keyword>
<sequence length="450" mass="48701">MAARANYRASIQFPNAHSDGIWSTFWTSNDKILTGSVDEVAKVWDVTEDAVSISQQYPGHVLGTISIVGNKAGTHAVTSSLDCQIRVLNLSSGAVEKTIDAGPGELWQLAYSPDETKLVSGSQQGKINFFDIEKEKIVQEILTQAKFVLSVAYYRASIQFPNAHSDGIWSTFWTSNDKILTGSVDEVAKVWDVTEDAVSISQQYPGHVLGTISIVGNKAGTHAVTSSLDCQIRVLNLSSGAVEKTIDAGPGELWQLAYSPDETKLVSGSQQGKINFFDIEKEKIVQEILTQAKFVLSVAYSPNGKHVACGGFDGYVGVYDVETGTLVHKYEDRTKPVRSVAYAPDGKLFAASDDMHVNVYDVAHDNVVATLSGHTSWVLKVACSPDGTQFATGGADRRVKIWDIGTRRCLTTFEAHTDQVWSVAYNSSGSRLVSGGDDALLQVYETVTSA</sequence>
<evidence type="ECO:0000256" key="1">
    <source>
        <dbReference type="ARBA" id="ARBA00022574"/>
    </source>
</evidence>
<feature type="repeat" description="WD" evidence="3">
    <location>
        <begin position="371"/>
        <end position="412"/>
    </location>
</feature>
<dbReference type="PRINTS" id="PR00320">
    <property type="entry name" value="GPROTEINBRPT"/>
</dbReference>
<protein>
    <submittedName>
        <fullName evidence="4">Uncharacterized protein</fullName>
    </submittedName>
</protein>
<dbReference type="InterPro" id="IPR051510">
    <property type="entry name" value="SKI8"/>
</dbReference>
<dbReference type="SMART" id="SM00320">
    <property type="entry name" value="WD40"/>
    <property type="match status" value="10"/>
</dbReference>
<dbReference type="PROSITE" id="PS50082">
    <property type="entry name" value="WD_REPEATS_2"/>
    <property type="match status" value="5"/>
</dbReference>
<dbReference type="PROSITE" id="PS00678">
    <property type="entry name" value="WD_REPEATS_1"/>
    <property type="match status" value="2"/>
</dbReference>
<dbReference type="PANTHER" id="PTHR44090:SF1">
    <property type="entry name" value="SUPERKILLER COMPLEX PROTEIN 8"/>
    <property type="match status" value="1"/>
</dbReference>
<dbReference type="CDD" id="cd00200">
    <property type="entry name" value="WD40"/>
    <property type="match status" value="1"/>
</dbReference>
<dbReference type="InterPro" id="IPR001680">
    <property type="entry name" value="WD40_rpt"/>
</dbReference>
<feature type="repeat" description="WD" evidence="3">
    <location>
        <begin position="288"/>
        <end position="329"/>
    </location>
</feature>
<organism evidence="4 5">
    <name type="scientific">Peronospora effusa</name>
    <dbReference type="NCBI Taxonomy" id="542832"/>
    <lineage>
        <taxon>Eukaryota</taxon>
        <taxon>Sar</taxon>
        <taxon>Stramenopiles</taxon>
        <taxon>Oomycota</taxon>
        <taxon>Peronosporomycetes</taxon>
        <taxon>Peronosporales</taxon>
        <taxon>Peronosporaceae</taxon>
        <taxon>Peronospora</taxon>
    </lineage>
</organism>
<dbReference type="InterPro" id="IPR015943">
    <property type="entry name" value="WD40/YVTN_repeat-like_dom_sf"/>
</dbReference>
<dbReference type="EMBL" id="QKXF01000144">
    <property type="protein sequence ID" value="RQM15756.1"/>
    <property type="molecule type" value="Genomic_DNA"/>
</dbReference>